<proteinExistence type="predicted"/>
<dbReference type="Pfam" id="PF13302">
    <property type="entry name" value="Acetyltransf_3"/>
    <property type="match status" value="1"/>
</dbReference>
<dbReference type="PANTHER" id="PTHR43792:SF1">
    <property type="entry name" value="N-ACETYLTRANSFERASE DOMAIN-CONTAINING PROTEIN"/>
    <property type="match status" value="1"/>
</dbReference>
<protein>
    <recommendedName>
        <fullName evidence="1">N-acetyltransferase domain-containing protein</fullName>
    </recommendedName>
</protein>
<evidence type="ECO:0000313" key="3">
    <source>
        <dbReference type="Proteomes" id="UP001338125"/>
    </source>
</evidence>
<comment type="caution">
    <text evidence="2">The sequence shown here is derived from an EMBL/GenBank/DDBJ whole genome shotgun (WGS) entry which is preliminary data.</text>
</comment>
<gene>
    <name evidence="2" type="ORF">PT974_10090</name>
</gene>
<dbReference type="InterPro" id="IPR000182">
    <property type="entry name" value="GNAT_dom"/>
</dbReference>
<dbReference type="PANTHER" id="PTHR43792">
    <property type="entry name" value="GNAT FAMILY, PUTATIVE (AFU_ORTHOLOGUE AFUA_3G00765)-RELATED-RELATED"/>
    <property type="match status" value="1"/>
</dbReference>
<dbReference type="EMBL" id="JAVFKD010000015">
    <property type="protein sequence ID" value="KAK5988604.1"/>
    <property type="molecule type" value="Genomic_DNA"/>
</dbReference>
<dbReference type="PROSITE" id="PS51186">
    <property type="entry name" value="GNAT"/>
    <property type="match status" value="1"/>
</dbReference>
<organism evidence="2 3">
    <name type="scientific">Cladobotryum mycophilum</name>
    <dbReference type="NCBI Taxonomy" id="491253"/>
    <lineage>
        <taxon>Eukaryota</taxon>
        <taxon>Fungi</taxon>
        <taxon>Dikarya</taxon>
        <taxon>Ascomycota</taxon>
        <taxon>Pezizomycotina</taxon>
        <taxon>Sordariomycetes</taxon>
        <taxon>Hypocreomycetidae</taxon>
        <taxon>Hypocreales</taxon>
        <taxon>Hypocreaceae</taxon>
        <taxon>Cladobotryum</taxon>
    </lineage>
</organism>
<accession>A0ABR0S8W4</accession>
<dbReference type="InterPro" id="IPR051531">
    <property type="entry name" value="N-acetyltransferase"/>
</dbReference>
<dbReference type="SUPFAM" id="SSF55729">
    <property type="entry name" value="Acyl-CoA N-acyltransferases (Nat)"/>
    <property type="match status" value="1"/>
</dbReference>
<dbReference type="InterPro" id="IPR016181">
    <property type="entry name" value="Acyl_CoA_acyltransferase"/>
</dbReference>
<dbReference type="Gene3D" id="3.40.630.30">
    <property type="match status" value="1"/>
</dbReference>
<keyword evidence="3" id="KW-1185">Reference proteome</keyword>
<reference evidence="2 3" key="1">
    <citation type="submission" date="2024-01" db="EMBL/GenBank/DDBJ databases">
        <title>Complete genome of Cladobotryum mycophilum ATHUM6906.</title>
        <authorList>
            <person name="Christinaki A.C."/>
            <person name="Myridakis A.I."/>
            <person name="Kouvelis V.N."/>
        </authorList>
    </citation>
    <scope>NUCLEOTIDE SEQUENCE [LARGE SCALE GENOMIC DNA]</scope>
    <source>
        <strain evidence="2 3">ATHUM6906</strain>
    </source>
</reference>
<name>A0ABR0S8W4_9HYPO</name>
<sequence length="168" mass="18787">MRFSAYGRPEPLDKTRKFLESKFKNAGNVNLDYVVALRSTGEFIGLCGSHQRKGDLGWPAIGYQFVKESWGRGYATEAVGALMDAYWALPREECEVSVDKSTVREMEGDGSGDGLVQECVIALTEEDNAGSKNVLRKCGFELEKKWVEPDLRDPTVDIELLGYVARRK</sequence>
<dbReference type="Proteomes" id="UP001338125">
    <property type="component" value="Unassembled WGS sequence"/>
</dbReference>
<feature type="domain" description="N-acetyltransferase" evidence="1">
    <location>
        <begin position="1"/>
        <end position="168"/>
    </location>
</feature>
<evidence type="ECO:0000313" key="2">
    <source>
        <dbReference type="EMBL" id="KAK5988604.1"/>
    </source>
</evidence>
<evidence type="ECO:0000259" key="1">
    <source>
        <dbReference type="PROSITE" id="PS51186"/>
    </source>
</evidence>